<gene>
    <name evidence="2" type="ORF">SAMN05192543_1151</name>
</gene>
<feature type="compositionally biased region" description="Basic and acidic residues" evidence="1">
    <location>
        <begin position="43"/>
        <end position="61"/>
    </location>
</feature>
<feature type="region of interest" description="Disordered" evidence="1">
    <location>
        <begin position="37"/>
        <end position="61"/>
    </location>
</feature>
<name>A0A1I3VUV1_9BURK</name>
<accession>A0A1I3VUV1</accession>
<evidence type="ECO:0000313" key="3">
    <source>
        <dbReference type="Proteomes" id="UP000199548"/>
    </source>
</evidence>
<evidence type="ECO:0000313" key="2">
    <source>
        <dbReference type="EMBL" id="SFJ99164.1"/>
    </source>
</evidence>
<keyword evidence="3" id="KW-1185">Reference proteome</keyword>
<proteinExistence type="predicted"/>
<sequence>SARNASLRRNAVLSDFEVRAENLKCVEIRAYQRLGCSSSRKGRHEEEHGGEIDDEAQHEQPGRRCQDIFYSSFSIPLSGKLTPNETSTRRLALFDASARQGKPARRAFGQSKRLMLDNTVSGRVGSTGRDSMLFGHRDSHGVRDVMTGRLPDATQTDAALTGNVGPGAGLTDHFDPVRKIPVF</sequence>
<protein>
    <submittedName>
        <fullName evidence="2">Uncharacterized protein</fullName>
    </submittedName>
</protein>
<dbReference type="AlphaFoldDB" id="A0A1I3VUV1"/>
<dbReference type="Proteomes" id="UP000199548">
    <property type="component" value="Unassembled WGS sequence"/>
</dbReference>
<reference evidence="2 3" key="1">
    <citation type="submission" date="2016-10" db="EMBL/GenBank/DDBJ databases">
        <authorList>
            <person name="de Groot N.N."/>
        </authorList>
    </citation>
    <scope>NUCLEOTIDE SEQUENCE [LARGE SCALE GENOMIC DNA]</scope>
    <source>
        <strain evidence="2 3">LMG 23650</strain>
    </source>
</reference>
<evidence type="ECO:0000256" key="1">
    <source>
        <dbReference type="SAM" id="MobiDB-lite"/>
    </source>
</evidence>
<feature type="non-terminal residue" evidence="2">
    <location>
        <position position="1"/>
    </location>
</feature>
<dbReference type="RefSeq" id="WP_218161347.1">
    <property type="nucleotide sequence ID" value="NZ_FOQU01000015.1"/>
</dbReference>
<dbReference type="EMBL" id="FOQU01000015">
    <property type="protein sequence ID" value="SFJ99164.1"/>
    <property type="molecule type" value="Genomic_DNA"/>
</dbReference>
<organism evidence="2 3">
    <name type="scientific">Paraburkholderia megapolitana</name>
    <dbReference type="NCBI Taxonomy" id="420953"/>
    <lineage>
        <taxon>Bacteria</taxon>
        <taxon>Pseudomonadati</taxon>
        <taxon>Pseudomonadota</taxon>
        <taxon>Betaproteobacteria</taxon>
        <taxon>Burkholderiales</taxon>
        <taxon>Burkholderiaceae</taxon>
        <taxon>Paraburkholderia</taxon>
    </lineage>
</organism>